<proteinExistence type="inferred from homology"/>
<comment type="similarity">
    <text evidence="1">Belongs to the universal stress protein A family.</text>
</comment>
<accession>A0A1B7LFC9</accession>
<dbReference type="PANTHER" id="PTHR46268:SF6">
    <property type="entry name" value="UNIVERSAL STRESS PROTEIN UP12"/>
    <property type="match status" value="1"/>
</dbReference>
<evidence type="ECO:0000313" key="4">
    <source>
        <dbReference type="Proteomes" id="UP000078532"/>
    </source>
</evidence>
<dbReference type="CDD" id="cd00293">
    <property type="entry name" value="USP-like"/>
    <property type="match status" value="1"/>
</dbReference>
<evidence type="ECO:0000256" key="1">
    <source>
        <dbReference type="ARBA" id="ARBA00008791"/>
    </source>
</evidence>
<dbReference type="OrthoDB" id="152484at2"/>
<comment type="caution">
    <text evidence="3">The sequence shown here is derived from an EMBL/GenBank/DDBJ whole genome shotgun (WGS) entry which is preliminary data.</text>
</comment>
<dbReference type="InterPro" id="IPR014729">
    <property type="entry name" value="Rossmann-like_a/b/a_fold"/>
</dbReference>
<reference evidence="3 4" key="1">
    <citation type="submission" date="2016-04" db="EMBL/GenBank/DDBJ databases">
        <authorList>
            <person name="Evans L.H."/>
            <person name="Alamgir A."/>
            <person name="Owens N."/>
            <person name="Weber N.D."/>
            <person name="Virtaneva K."/>
            <person name="Barbian K."/>
            <person name="Babar A."/>
            <person name="Rosenke K."/>
        </authorList>
    </citation>
    <scope>NUCLEOTIDE SEQUENCE [LARGE SCALE GENOMIC DNA]</scope>
    <source>
        <strain evidence="3 4">LMa1</strain>
    </source>
</reference>
<sequence>MKVLVPVDGSENALRAAQYVLQMAKTHSLVEVSLLAVACDYDAVYYGGGIVEQDVLNQRCREQFAEKLNEAKKIFDEAGVTVNSELRTGDPGREIIKYVNENGIDKVVMGSRGLSAFSAMILGSVAYKVLHGVKVPVTIVK</sequence>
<dbReference type="EMBL" id="LYVF01000137">
    <property type="protein sequence ID" value="OAT82273.1"/>
    <property type="molecule type" value="Genomic_DNA"/>
</dbReference>
<dbReference type="PANTHER" id="PTHR46268">
    <property type="entry name" value="STRESS RESPONSE PROTEIN NHAX"/>
    <property type="match status" value="1"/>
</dbReference>
<dbReference type="Gene3D" id="3.40.50.620">
    <property type="entry name" value="HUPs"/>
    <property type="match status" value="1"/>
</dbReference>
<dbReference type="STRING" id="1838280.A6M21_08935"/>
<dbReference type="InterPro" id="IPR006016">
    <property type="entry name" value="UspA"/>
</dbReference>
<dbReference type="PRINTS" id="PR01438">
    <property type="entry name" value="UNVRSLSTRESS"/>
</dbReference>
<organism evidence="3 4">
    <name type="scientific">Desulfotomaculum copahuensis</name>
    <dbReference type="NCBI Taxonomy" id="1838280"/>
    <lineage>
        <taxon>Bacteria</taxon>
        <taxon>Bacillati</taxon>
        <taxon>Bacillota</taxon>
        <taxon>Clostridia</taxon>
        <taxon>Eubacteriales</taxon>
        <taxon>Desulfotomaculaceae</taxon>
        <taxon>Desulfotomaculum</taxon>
    </lineage>
</organism>
<feature type="domain" description="UspA" evidence="2">
    <location>
        <begin position="2"/>
        <end position="141"/>
    </location>
</feature>
<evidence type="ECO:0000259" key="2">
    <source>
        <dbReference type="Pfam" id="PF00582"/>
    </source>
</evidence>
<keyword evidence="4" id="KW-1185">Reference proteome</keyword>
<dbReference type="InterPro" id="IPR006015">
    <property type="entry name" value="Universal_stress_UspA"/>
</dbReference>
<dbReference type="Proteomes" id="UP000078532">
    <property type="component" value="Unassembled WGS sequence"/>
</dbReference>
<name>A0A1B7LFC9_9FIRM</name>
<gene>
    <name evidence="3" type="ORF">A6M21_08935</name>
</gene>
<dbReference type="Pfam" id="PF00582">
    <property type="entry name" value="Usp"/>
    <property type="match status" value="1"/>
</dbReference>
<dbReference type="SUPFAM" id="SSF52402">
    <property type="entry name" value="Adenine nucleotide alpha hydrolases-like"/>
    <property type="match status" value="1"/>
</dbReference>
<dbReference type="AlphaFoldDB" id="A0A1B7LFC9"/>
<dbReference type="RefSeq" id="WP_066667748.1">
    <property type="nucleotide sequence ID" value="NZ_LYVF01000137.1"/>
</dbReference>
<evidence type="ECO:0000313" key="3">
    <source>
        <dbReference type="EMBL" id="OAT82273.1"/>
    </source>
</evidence>
<protein>
    <recommendedName>
        <fullName evidence="2">UspA domain-containing protein</fullName>
    </recommendedName>
</protein>